<accession>A0A7Z2VPE5</accession>
<keyword evidence="2" id="KW-0378">Hydrolase</keyword>
<dbReference type="InterPro" id="IPR008979">
    <property type="entry name" value="Galactose-bd-like_sf"/>
</dbReference>
<dbReference type="Gene3D" id="2.60.120.430">
    <property type="entry name" value="Galactose-binding lectin"/>
    <property type="match status" value="1"/>
</dbReference>
<dbReference type="PANTHER" id="PTHR43695">
    <property type="entry name" value="PUTATIVE (AFU_ORTHOLOGUE AFUA_2G17250)-RELATED"/>
    <property type="match status" value="1"/>
</dbReference>
<dbReference type="PANTHER" id="PTHR43695:SF1">
    <property type="entry name" value="RHAMNOGALACTURONAN ACETYLESTERASE"/>
    <property type="match status" value="1"/>
</dbReference>
<feature type="domain" description="Beta-agarase/YXIM esterase-like galactose-binding" evidence="4">
    <location>
        <begin position="6"/>
        <end position="83"/>
    </location>
</feature>
<gene>
    <name evidence="5" type="ORF">HH215_30405</name>
</gene>
<dbReference type="GO" id="GO:0016787">
    <property type="term" value="F:hydrolase activity"/>
    <property type="evidence" value="ECO:0007669"/>
    <property type="project" value="UniProtKB-KW"/>
</dbReference>
<dbReference type="EMBL" id="CP051680">
    <property type="protein sequence ID" value="QJD87063.1"/>
    <property type="molecule type" value="Genomic_DNA"/>
</dbReference>
<dbReference type="InterPro" id="IPR049033">
    <property type="entry name" value="AGA-YXIM_GBD"/>
</dbReference>
<dbReference type="InterPro" id="IPR037459">
    <property type="entry name" value="RhgT-like"/>
</dbReference>
<evidence type="ECO:0000256" key="2">
    <source>
        <dbReference type="ARBA" id="ARBA00022801"/>
    </source>
</evidence>
<evidence type="ECO:0000256" key="1">
    <source>
        <dbReference type="ARBA" id="ARBA00008668"/>
    </source>
</evidence>
<dbReference type="Proteomes" id="UP000502248">
    <property type="component" value="Chromosome"/>
</dbReference>
<dbReference type="Pfam" id="PF21254">
    <property type="entry name" value="AGA-YXIM_GBD"/>
    <property type="match status" value="1"/>
</dbReference>
<comment type="similarity">
    <text evidence="1">Belongs to the 'GDSL' lipolytic enzyme family.</text>
</comment>
<dbReference type="RefSeq" id="WP_169283309.1">
    <property type="nucleotide sequence ID" value="NZ_CP051680.1"/>
</dbReference>
<feature type="domain" description="SGNH hydrolase-type esterase" evidence="3">
    <location>
        <begin position="153"/>
        <end position="315"/>
    </location>
</feature>
<evidence type="ECO:0000259" key="4">
    <source>
        <dbReference type="Pfam" id="PF21254"/>
    </source>
</evidence>
<dbReference type="Pfam" id="PF13472">
    <property type="entry name" value="Lipase_GDSL_2"/>
    <property type="match status" value="1"/>
</dbReference>
<dbReference type="KEGG" id="cheb:HH215_30405"/>
<protein>
    <submittedName>
        <fullName evidence="5">GDSL family lipase</fullName>
    </submittedName>
</protein>
<evidence type="ECO:0000259" key="3">
    <source>
        <dbReference type="Pfam" id="PF13472"/>
    </source>
</evidence>
<proteinExistence type="inferred from homology"/>
<organism evidence="5 6">
    <name type="scientific">Cohnella herbarum</name>
    <dbReference type="NCBI Taxonomy" id="2728023"/>
    <lineage>
        <taxon>Bacteria</taxon>
        <taxon>Bacillati</taxon>
        <taxon>Bacillota</taxon>
        <taxon>Bacilli</taxon>
        <taxon>Bacillales</taxon>
        <taxon>Paenibacillaceae</taxon>
        <taxon>Cohnella</taxon>
    </lineage>
</organism>
<evidence type="ECO:0000313" key="6">
    <source>
        <dbReference type="Proteomes" id="UP000502248"/>
    </source>
</evidence>
<dbReference type="AlphaFoldDB" id="A0A7Z2VPE5"/>
<reference evidence="5 6" key="1">
    <citation type="submission" date="2020-04" db="EMBL/GenBank/DDBJ databases">
        <title>Genome sequencing of novel species.</title>
        <authorList>
            <person name="Heo J."/>
            <person name="Kim S.-J."/>
            <person name="Kim J.-S."/>
            <person name="Hong S.-B."/>
            <person name="Kwon S.-W."/>
        </authorList>
    </citation>
    <scope>NUCLEOTIDE SEQUENCE [LARGE SCALE GENOMIC DNA]</scope>
    <source>
        <strain evidence="5 6">MFER-1</strain>
    </source>
</reference>
<keyword evidence="6" id="KW-1185">Reference proteome</keyword>
<evidence type="ECO:0000313" key="5">
    <source>
        <dbReference type="EMBL" id="QJD87063.1"/>
    </source>
</evidence>
<dbReference type="SUPFAM" id="SSF52266">
    <property type="entry name" value="SGNH hydrolase"/>
    <property type="match status" value="1"/>
</dbReference>
<dbReference type="Gene3D" id="3.40.50.1110">
    <property type="entry name" value="SGNH hydrolase"/>
    <property type="match status" value="1"/>
</dbReference>
<dbReference type="CDD" id="cd01821">
    <property type="entry name" value="Rhamnogalacturan_acetylesterase_like"/>
    <property type="match status" value="1"/>
</dbReference>
<dbReference type="SUPFAM" id="SSF49785">
    <property type="entry name" value="Galactose-binding domain-like"/>
    <property type="match status" value="1"/>
</dbReference>
<sequence length="370" mass="41235">MVAKEWKFDFGIGEAEIGYTKITSASAYDSALGYGFTDISRVTARDRKDPDALKRDLCIPADTSFRVDVPNGNYVVTIVMGDWIVPACTTLKAYPGRLLMHHRRVSAGQFVRETVGVYVRDGRLELAFSGPAPRVNALEISAAPQAINLYLAGDSTVTDQPEEGFPYAGWGQMLPRLLKHDVIVANYAESGRSSKSFIAEGRLDAILRETKANDYLFIQFGHNDQKPDEERYTDPSGSYRSYLRQYVEGARSKGAHPVLITSVHRRFYEANGQLRDTHGPYLEAVRQLASELEVPLIDLAETSRRLFEEMGEEATKSVFMWGATGEFANFPGGIEDNTHFQEQGAMRIAELVVSGIRSTAIWPLAMYLRS</sequence>
<name>A0A7Z2VPE5_9BACL</name>
<dbReference type="InterPro" id="IPR036514">
    <property type="entry name" value="SGNH_hydro_sf"/>
</dbReference>
<dbReference type="InterPro" id="IPR013830">
    <property type="entry name" value="SGNH_hydro"/>
</dbReference>